<keyword evidence="2" id="KW-0805">Transcription regulation</keyword>
<gene>
    <name evidence="6" type="ORF">U0042_05085</name>
</gene>
<organism evidence="6 7">
    <name type="scientific">Paraburkholderia kururiensis</name>
    <dbReference type="NCBI Taxonomy" id="984307"/>
    <lineage>
        <taxon>Bacteria</taxon>
        <taxon>Pseudomonadati</taxon>
        <taxon>Pseudomonadota</taxon>
        <taxon>Betaproteobacteria</taxon>
        <taxon>Burkholderiales</taxon>
        <taxon>Burkholderiaceae</taxon>
        <taxon>Paraburkholderia</taxon>
    </lineage>
</organism>
<dbReference type="PANTHER" id="PTHR30118">
    <property type="entry name" value="HTH-TYPE TRANSCRIPTIONAL REGULATOR LEUO-RELATED"/>
    <property type="match status" value="1"/>
</dbReference>
<evidence type="ECO:0000313" key="7">
    <source>
        <dbReference type="Proteomes" id="UP001325479"/>
    </source>
</evidence>
<dbReference type="InterPro" id="IPR005119">
    <property type="entry name" value="LysR_subst-bd"/>
</dbReference>
<comment type="similarity">
    <text evidence="1">Belongs to the LysR transcriptional regulatory family.</text>
</comment>
<evidence type="ECO:0000256" key="1">
    <source>
        <dbReference type="ARBA" id="ARBA00009437"/>
    </source>
</evidence>
<dbReference type="Gene3D" id="3.40.190.10">
    <property type="entry name" value="Periplasmic binding protein-like II"/>
    <property type="match status" value="2"/>
</dbReference>
<dbReference type="InterPro" id="IPR050389">
    <property type="entry name" value="LysR-type_TF"/>
</dbReference>
<dbReference type="PROSITE" id="PS50931">
    <property type="entry name" value="HTH_LYSR"/>
    <property type="match status" value="1"/>
</dbReference>
<evidence type="ECO:0000256" key="3">
    <source>
        <dbReference type="ARBA" id="ARBA00023125"/>
    </source>
</evidence>
<keyword evidence="7" id="KW-1185">Reference proteome</keyword>
<dbReference type="Gene3D" id="1.10.10.10">
    <property type="entry name" value="Winged helix-like DNA-binding domain superfamily/Winged helix DNA-binding domain"/>
    <property type="match status" value="1"/>
</dbReference>
<dbReference type="Pfam" id="PF03466">
    <property type="entry name" value="LysR_substrate"/>
    <property type="match status" value="1"/>
</dbReference>
<keyword evidence="3" id="KW-0238">DNA-binding</keyword>
<dbReference type="Proteomes" id="UP001325479">
    <property type="component" value="Chromosome"/>
</dbReference>
<evidence type="ECO:0000256" key="2">
    <source>
        <dbReference type="ARBA" id="ARBA00023015"/>
    </source>
</evidence>
<evidence type="ECO:0000259" key="5">
    <source>
        <dbReference type="PROSITE" id="PS50931"/>
    </source>
</evidence>
<accession>A0ABZ0WP97</accession>
<name>A0ABZ0WP97_9BURK</name>
<feature type="domain" description="HTH lysR-type" evidence="5">
    <location>
        <begin position="6"/>
        <end position="63"/>
    </location>
</feature>
<dbReference type="InterPro" id="IPR036388">
    <property type="entry name" value="WH-like_DNA-bd_sf"/>
</dbReference>
<keyword evidence="4" id="KW-0804">Transcription</keyword>
<reference evidence="6 7" key="1">
    <citation type="submission" date="2023-12" db="EMBL/GenBank/DDBJ databases">
        <title>Genome sequencing and assembly of bacterial species from a model synthetic community.</title>
        <authorList>
            <person name="Hogle S.L."/>
        </authorList>
    </citation>
    <scope>NUCLEOTIDE SEQUENCE [LARGE SCALE GENOMIC DNA]</scope>
    <source>
        <strain evidence="6 7">HAMBI 2494</strain>
    </source>
</reference>
<dbReference type="SUPFAM" id="SSF46785">
    <property type="entry name" value="Winged helix' DNA-binding domain"/>
    <property type="match status" value="1"/>
</dbReference>
<protein>
    <submittedName>
        <fullName evidence="6">LysR family transcriptional regulator</fullName>
    </submittedName>
</protein>
<dbReference type="SUPFAM" id="SSF53850">
    <property type="entry name" value="Periplasmic binding protein-like II"/>
    <property type="match status" value="1"/>
</dbReference>
<dbReference type="EMBL" id="CP139965">
    <property type="protein sequence ID" value="WQD79081.1"/>
    <property type="molecule type" value="Genomic_DNA"/>
</dbReference>
<evidence type="ECO:0000256" key="4">
    <source>
        <dbReference type="ARBA" id="ARBA00023163"/>
    </source>
</evidence>
<dbReference type="InterPro" id="IPR036390">
    <property type="entry name" value="WH_DNA-bd_sf"/>
</dbReference>
<dbReference type="InterPro" id="IPR000847">
    <property type="entry name" value="LysR_HTH_N"/>
</dbReference>
<dbReference type="RefSeq" id="WP_114813022.1">
    <property type="nucleotide sequence ID" value="NZ_CP139965.1"/>
</dbReference>
<dbReference type="Pfam" id="PF00126">
    <property type="entry name" value="HTH_1"/>
    <property type="match status" value="1"/>
</dbReference>
<proteinExistence type="inferred from homology"/>
<evidence type="ECO:0000313" key="6">
    <source>
        <dbReference type="EMBL" id="WQD79081.1"/>
    </source>
</evidence>
<dbReference type="PANTHER" id="PTHR30118:SF6">
    <property type="entry name" value="HTH-TYPE TRANSCRIPTIONAL REGULATOR LEUO"/>
    <property type="match status" value="1"/>
</dbReference>
<sequence>MRLDRFDLNLLIALEALLEERNVTRAAARMHVGQSAASAALGRLRDHFGDALLMPVGRRLVLSPLAQTLLQPVRDTLRQARETIAYRTGFDPAQTQCRFRVGASDYVTTVLLAGLMQALAVEAPGMILDIRNPPPSLESAMEQATVDLLIMPAQYARPLPFAQQALFEDEHACLLWSKHALADRPLSFDDYVGLGHVAVRFGDARSMTFEDWFLPRYGQQRRIEATVDNFSTLGYLVVGTQRVATLHRRMAVHFAQHLPVVVRDVPVDMPRVIETMVWPHHLDQDPAHGWLRKRIAELAATLPVPRGEAGA</sequence>